<dbReference type="CDD" id="cd00591">
    <property type="entry name" value="HU_IHF"/>
    <property type="match status" value="1"/>
</dbReference>
<name>A0AAT9TTQ6_9CAUD</name>
<dbReference type="PANTHER" id="PTHR33175:SF3">
    <property type="entry name" value="DNA-BINDING PROTEIN HU-BETA"/>
    <property type="match status" value="1"/>
</dbReference>
<dbReference type="GO" id="GO:0003677">
    <property type="term" value="F:DNA binding"/>
    <property type="evidence" value="ECO:0007669"/>
    <property type="project" value="UniProtKB-KW"/>
</dbReference>
<evidence type="ECO:0000256" key="2">
    <source>
        <dbReference type="RuleBase" id="RU003939"/>
    </source>
</evidence>
<proteinExistence type="inferred from homology"/>
<dbReference type="InterPro" id="IPR010992">
    <property type="entry name" value="IHF-like_DNA-bd_dom_sf"/>
</dbReference>
<keyword evidence="1 3" id="KW-0238">DNA-binding</keyword>
<comment type="similarity">
    <text evidence="2">Belongs to the bacterial histone-like protein family.</text>
</comment>
<organism evidence="3">
    <name type="scientific">Enterocloster phage PMBT24</name>
    <dbReference type="NCBI Taxonomy" id="3025413"/>
    <lineage>
        <taxon>Viruses</taxon>
        <taxon>Duplodnaviria</taxon>
        <taxon>Heunggongvirae</taxon>
        <taxon>Uroviricota</taxon>
        <taxon>Caudoviricetes</taxon>
    </lineage>
</organism>
<dbReference type="Pfam" id="PF00216">
    <property type="entry name" value="Bac_DNA_binding"/>
    <property type="match status" value="1"/>
</dbReference>
<dbReference type="Gene3D" id="4.10.520.10">
    <property type="entry name" value="IHF-like DNA-binding proteins"/>
    <property type="match status" value="1"/>
</dbReference>
<protein>
    <submittedName>
        <fullName evidence="3">Histone-like DNA-binding protein</fullName>
    </submittedName>
</protein>
<dbReference type="InterPro" id="IPR000119">
    <property type="entry name" value="Hist_DNA-bd"/>
</dbReference>
<evidence type="ECO:0000313" key="3">
    <source>
        <dbReference type="EMBL" id="WDQ45556.1"/>
    </source>
</evidence>
<dbReference type="EMBL" id="OQ326496">
    <property type="protein sequence ID" value="WDQ45556.1"/>
    <property type="molecule type" value="Genomic_DNA"/>
</dbReference>
<dbReference type="SUPFAM" id="SSF47729">
    <property type="entry name" value="IHF-like DNA-binding proteins"/>
    <property type="match status" value="1"/>
</dbReference>
<evidence type="ECO:0000256" key="1">
    <source>
        <dbReference type="ARBA" id="ARBA00023125"/>
    </source>
</evidence>
<dbReference type="PANTHER" id="PTHR33175">
    <property type="entry name" value="DNA-BINDING PROTEIN HU"/>
    <property type="match status" value="1"/>
</dbReference>
<dbReference type="SMART" id="SM00411">
    <property type="entry name" value="BHL"/>
    <property type="match status" value="1"/>
</dbReference>
<sequence>MAKKVIKVTNMTSAEMVKAVAAKSGATQVQTKNVLDAMGEVCRECAAAGKQFNLFGFGKLKFAIVKGKPEREGIINPSTGEMGTLPATPSYTKPVFRVSKSLADEIKESTKGRPFVQE</sequence>
<accession>A0AAT9TTQ6</accession>
<reference evidence="3" key="1">
    <citation type="submission" date="2023-01" db="EMBL/GenBank/DDBJ databases">
        <authorList>
            <person name="Sprotte S."/>
            <person name="Brinks E."/>
        </authorList>
    </citation>
    <scope>NUCLEOTIDE SEQUENCE</scope>
</reference>
<reference evidence="3" key="2">
    <citation type="journal article" date="2024" name="Heliyon">
        <title>Complete genome sequence of the novel virulent phage PMBT24 infecting Enterocloster bolteae from the human gut.</title>
        <authorList>
            <person name="Sprotte S."/>
            <person name="Brinks E."/>
            <person name="Neve H."/>
            <person name="Franz C.M.A.P."/>
        </authorList>
    </citation>
    <scope>NUCLEOTIDE SEQUENCE</scope>
</reference>
<dbReference type="GO" id="GO:0030527">
    <property type="term" value="F:structural constituent of chromatin"/>
    <property type="evidence" value="ECO:0007669"/>
    <property type="project" value="InterPro"/>
</dbReference>